<keyword evidence="1" id="KW-1133">Transmembrane helix</keyword>
<accession>A0A498C1Q0</accession>
<organism evidence="2 3">
    <name type="scientific">Microbacterium telephonicum</name>
    <dbReference type="NCBI Taxonomy" id="1714841"/>
    <lineage>
        <taxon>Bacteria</taxon>
        <taxon>Bacillati</taxon>
        <taxon>Actinomycetota</taxon>
        <taxon>Actinomycetes</taxon>
        <taxon>Micrococcales</taxon>
        <taxon>Microbacteriaceae</taxon>
        <taxon>Microbacterium</taxon>
    </lineage>
</organism>
<keyword evidence="1" id="KW-0472">Membrane</keyword>
<dbReference type="Pfam" id="PF11292">
    <property type="entry name" value="DUF3093"/>
    <property type="match status" value="1"/>
</dbReference>
<sequence>MHFIMSDLSPATVRYRERLSPSLWVLASAAVSAPMVALVLAPVDATLGLVLGILVGIGVIALLVAASPVVAVEAGELRLGRAHVPVSLLGEPIALTGDEAREARGPGLGRDSWHLLRGGIDGLVRVPLDDPDDPVRAWVFSTRTPDRVVAALRRAQNAESPAQQG</sequence>
<evidence type="ECO:0000313" key="2">
    <source>
        <dbReference type="EMBL" id="RLK49452.1"/>
    </source>
</evidence>
<evidence type="ECO:0000256" key="1">
    <source>
        <dbReference type="SAM" id="Phobius"/>
    </source>
</evidence>
<keyword evidence="3" id="KW-1185">Reference proteome</keyword>
<reference evidence="2 3" key="1">
    <citation type="journal article" date="2015" name="Stand. Genomic Sci.">
        <title>Genomic Encyclopedia of Bacterial and Archaeal Type Strains, Phase III: the genomes of soil and plant-associated and newly described type strains.</title>
        <authorList>
            <person name="Whitman W.B."/>
            <person name="Woyke T."/>
            <person name="Klenk H.P."/>
            <person name="Zhou Y."/>
            <person name="Lilburn T.G."/>
            <person name="Beck B.J."/>
            <person name="De Vos P."/>
            <person name="Vandamme P."/>
            <person name="Eisen J.A."/>
            <person name="Garrity G."/>
            <person name="Hugenholtz P."/>
            <person name="Kyrpides N.C."/>
        </authorList>
    </citation>
    <scope>NUCLEOTIDE SEQUENCE [LARGE SCALE GENOMIC DNA]</scope>
    <source>
        <strain evidence="2 3">S2T63</strain>
    </source>
</reference>
<gene>
    <name evidence="2" type="ORF">C7474_1606</name>
</gene>
<keyword evidence="1" id="KW-0812">Transmembrane</keyword>
<dbReference type="EMBL" id="RCDB01000002">
    <property type="protein sequence ID" value="RLK49452.1"/>
    <property type="molecule type" value="Genomic_DNA"/>
</dbReference>
<feature type="transmembrane region" description="Helical" evidence="1">
    <location>
        <begin position="47"/>
        <end position="72"/>
    </location>
</feature>
<dbReference type="AlphaFoldDB" id="A0A498C1Q0"/>
<feature type="transmembrane region" description="Helical" evidence="1">
    <location>
        <begin position="21"/>
        <end position="41"/>
    </location>
</feature>
<comment type="caution">
    <text evidence="2">The sequence shown here is derived from an EMBL/GenBank/DDBJ whole genome shotgun (WGS) entry which is preliminary data.</text>
</comment>
<dbReference type="OrthoDB" id="3217020at2"/>
<evidence type="ECO:0008006" key="4">
    <source>
        <dbReference type="Google" id="ProtNLM"/>
    </source>
</evidence>
<evidence type="ECO:0000313" key="3">
    <source>
        <dbReference type="Proteomes" id="UP000273158"/>
    </source>
</evidence>
<protein>
    <recommendedName>
        <fullName evidence="4">DUF3093 family protein</fullName>
    </recommendedName>
</protein>
<name>A0A498C1Q0_9MICO</name>
<dbReference type="InterPro" id="IPR021443">
    <property type="entry name" value="DUF3093"/>
</dbReference>
<proteinExistence type="predicted"/>
<dbReference type="Proteomes" id="UP000273158">
    <property type="component" value="Unassembled WGS sequence"/>
</dbReference>